<gene>
    <name evidence="1" type="ORF">N7U66_09795</name>
</gene>
<dbReference type="Gene3D" id="3.30.1150.10">
    <property type="match status" value="1"/>
</dbReference>
<evidence type="ECO:0000313" key="2">
    <source>
        <dbReference type="Proteomes" id="UP001164705"/>
    </source>
</evidence>
<dbReference type="EMBL" id="CP113088">
    <property type="protein sequence ID" value="WAC03698.1"/>
    <property type="molecule type" value="Genomic_DNA"/>
</dbReference>
<dbReference type="KEGG" id="lnu:N7U66_09795"/>
<sequence length="188" mass="21864">MDVAEVFQTNTLKDLNNYSQTIKIHFNESVGDTSYVETNIPDISRYNRNNAQNSTKLFDTIAKIKGCTKKDIDTEINECNSTKINTFIKKNFDFRAMKRLKLQGNQKIGVFFTIDEKGLISNIRTRAPHRKLEMEAKRVIALLPRFTPAILNNLKVKMTYFLPITLNMDNNKVSTQPTFARRYRYIKN</sequence>
<dbReference type="AlphaFoldDB" id="A0A9E8MY49"/>
<evidence type="ECO:0000313" key="1">
    <source>
        <dbReference type="EMBL" id="WAC03698.1"/>
    </source>
</evidence>
<dbReference type="RefSeq" id="WP_267678333.1">
    <property type="nucleotide sequence ID" value="NZ_CP113088.1"/>
</dbReference>
<reference evidence="1" key="1">
    <citation type="submission" date="2022-11" db="EMBL/GenBank/DDBJ databases">
        <title>Lacinutrix neustonica HL-RS19T sp. nov., isolated from the surface microlayer sample of brackish Lake Shihwa.</title>
        <authorList>
            <person name="Choi J.Y."/>
            <person name="Hwang C.Y."/>
        </authorList>
    </citation>
    <scope>NUCLEOTIDE SEQUENCE</scope>
    <source>
        <strain evidence="1">HL-RS19</strain>
    </source>
</reference>
<organism evidence="1 2">
    <name type="scientific">Lacinutrix neustonica</name>
    <dbReference type="NCBI Taxonomy" id="2980107"/>
    <lineage>
        <taxon>Bacteria</taxon>
        <taxon>Pseudomonadati</taxon>
        <taxon>Bacteroidota</taxon>
        <taxon>Flavobacteriia</taxon>
        <taxon>Flavobacteriales</taxon>
        <taxon>Flavobacteriaceae</taxon>
        <taxon>Lacinutrix</taxon>
    </lineage>
</organism>
<proteinExistence type="predicted"/>
<dbReference type="Proteomes" id="UP001164705">
    <property type="component" value="Chromosome"/>
</dbReference>
<name>A0A9E8MY49_9FLAO</name>
<accession>A0A9E8MY49</accession>
<dbReference type="SUPFAM" id="SSF74653">
    <property type="entry name" value="TolA/TonB C-terminal domain"/>
    <property type="match status" value="1"/>
</dbReference>
<keyword evidence="2" id="KW-1185">Reference proteome</keyword>
<protein>
    <recommendedName>
        <fullName evidence="3">TonB C-terminal domain-containing protein</fullName>
    </recommendedName>
</protein>
<evidence type="ECO:0008006" key="3">
    <source>
        <dbReference type="Google" id="ProtNLM"/>
    </source>
</evidence>